<evidence type="ECO:0000256" key="5">
    <source>
        <dbReference type="ARBA" id="ARBA00022692"/>
    </source>
</evidence>
<feature type="chain" id="PRO_5045091370" evidence="8">
    <location>
        <begin position="19"/>
        <end position="465"/>
    </location>
</feature>
<evidence type="ECO:0000313" key="9">
    <source>
        <dbReference type="EMBL" id="MCL6295670.1"/>
    </source>
</evidence>
<evidence type="ECO:0000256" key="2">
    <source>
        <dbReference type="ARBA" id="ARBA00007613"/>
    </source>
</evidence>
<comment type="similarity">
    <text evidence="2">Belongs to the outer membrane factor (OMF) (TC 1.B.17) family.</text>
</comment>
<dbReference type="Gene3D" id="1.20.1600.10">
    <property type="entry name" value="Outer membrane efflux proteins (OEP)"/>
    <property type="match status" value="1"/>
</dbReference>
<comment type="subcellular location">
    <subcellularLocation>
        <location evidence="1">Cell outer membrane</location>
    </subcellularLocation>
</comment>
<sequence>MKQLLIILCVCIYGSLFAQDETTVMRFDEYLGYIKAYHPIVKQANLIIDKSQAKLMKARGGFDPKIEVDYERKKFKNTEYFDKLNATFKIPTWYGIELKANFEEADGVFLNPEAALPQDGVYSAGVSFSVAQGLLINKRMAALKQAKFFREQAKVDRNIVVNSILYDASLVYFNWLRRYNEAQVYKEFLANALVRFDGVKQQVRLGETAAVDSLEARITVNNRKLNLEKANVKLLKASLELSNYLWLDGNIPVELQSNVIPDVDSETIIDSVLEISELITGDFDLEKHPKLQSLNYKQQSLMIDKRLKANMLLPKVNLEYNFLTQTPEVLNAFNTLNYKSGLNFVFPLFLRKERGNLKLAKLKLKDIKYEIVTSQLNIGNKITAIKKELTSYIVQNDLTETIVEDYENLVKAEERKFMLGESSLFLVNSRESKLIDVKLKAIELQNEFFSTKAKLFNSLAVNPNI</sequence>
<proteinExistence type="inferred from homology"/>
<evidence type="ECO:0000313" key="10">
    <source>
        <dbReference type="Proteomes" id="UP001165381"/>
    </source>
</evidence>
<dbReference type="PANTHER" id="PTHR30026">
    <property type="entry name" value="OUTER MEMBRANE PROTEIN TOLC"/>
    <property type="match status" value="1"/>
</dbReference>
<evidence type="ECO:0000256" key="4">
    <source>
        <dbReference type="ARBA" id="ARBA00022452"/>
    </source>
</evidence>
<keyword evidence="8" id="KW-0732">Signal</keyword>
<reference evidence="9" key="1">
    <citation type="submission" date="2022-05" db="EMBL/GenBank/DDBJ databases">
        <authorList>
            <person name="Park J.-S."/>
        </authorList>
    </citation>
    <scope>NUCLEOTIDE SEQUENCE</scope>
    <source>
        <strain evidence="9">2012CJ34-3</strain>
    </source>
</reference>
<evidence type="ECO:0000256" key="8">
    <source>
        <dbReference type="SAM" id="SignalP"/>
    </source>
</evidence>
<keyword evidence="7" id="KW-0998">Cell outer membrane</keyword>
<dbReference type="InterPro" id="IPR003423">
    <property type="entry name" value="OMP_efflux"/>
</dbReference>
<dbReference type="SUPFAM" id="SSF56954">
    <property type="entry name" value="Outer membrane efflux proteins (OEP)"/>
    <property type="match status" value="1"/>
</dbReference>
<evidence type="ECO:0000256" key="1">
    <source>
        <dbReference type="ARBA" id="ARBA00004442"/>
    </source>
</evidence>
<gene>
    <name evidence="9" type="ORF">M3P09_11735</name>
</gene>
<keyword evidence="4" id="KW-1134">Transmembrane beta strand</keyword>
<dbReference type="EMBL" id="JAMFLZ010000004">
    <property type="protein sequence ID" value="MCL6295670.1"/>
    <property type="molecule type" value="Genomic_DNA"/>
</dbReference>
<dbReference type="InterPro" id="IPR051906">
    <property type="entry name" value="TolC-like"/>
</dbReference>
<dbReference type="Pfam" id="PF02321">
    <property type="entry name" value="OEP"/>
    <property type="match status" value="1"/>
</dbReference>
<keyword evidence="3" id="KW-0813">Transport</keyword>
<dbReference type="PANTHER" id="PTHR30026:SF20">
    <property type="entry name" value="OUTER MEMBRANE PROTEIN TOLC"/>
    <property type="match status" value="1"/>
</dbReference>
<protein>
    <submittedName>
        <fullName evidence="9">TolC family protein</fullName>
    </submittedName>
</protein>
<dbReference type="Proteomes" id="UP001165381">
    <property type="component" value="Unassembled WGS sequence"/>
</dbReference>
<keyword evidence="10" id="KW-1185">Reference proteome</keyword>
<dbReference type="RefSeq" id="WP_249973252.1">
    <property type="nucleotide sequence ID" value="NZ_JAMFLZ010000004.1"/>
</dbReference>
<evidence type="ECO:0000256" key="7">
    <source>
        <dbReference type="ARBA" id="ARBA00023237"/>
    </source>
</evidence>
<keyword evidence="5" id="KW-0812">Transmembrane</keyword>
<evidence type="ECO:0000256" key="6">
    <source>
        <dbReference type="ARBA" id="ARBA00023136"/>
    </source>
</evidence>
<evidence type="ECO:0000256" key="3">
    <source>
        <dbReference type="ARBA" id="ARBA00022448"/>
    </source>
</evidence>
<keyword evidence="6" id="KW-0472">Membrane</keyword>
<accession>A0ABT0QFG0</accession>
<feature type="signal peptide" evidence="8">
    <location>
        <begin position="1"/>
        <end position="18"/>
    </location>
</feature>
<organism evidence="9 10">
    <name type="scientific">Jejuia spongiicola</name>
    <dbReference type="NCBI Taxonomy" id="2942207"/>
    <lineage>
        <taxon>Bacteria</taxon>
        <taxon>Pseudomonadati</taxon>
        <taxon>Bacteroidota</taxon>
        <taxon>Flavobacteriia</taxon>
        <taxon>Flavobacteriales</taxon>
        <taxon>Flavobacteriaceae</taxon>
        <taxon>Jejuia</taxon>
    </lineage>
</organism>
<comment type="caution">
    <text evidence="9">The sequence shown here is derived from an EMBL/GenBank/DDBJ whole genome shotgun (WGS) entry which is preliminary data.</text>
</comment>
<name>A0ABT0QFG0_9FLAO</name>